<organism evidence="2 3">
    <name type="scientific">Methylogaea oryzae</name>
    <dbReference type="NCBI Taxonomy" id="1295382"/>
    <lineage>
        <taxon>Bacteria</taxon>
        <taxon>Pseudomonadati</taxon>
        <taxon>Pseudomonadota</taxon>
        <taxon>Gammaproteobacteria</taxon>
        <taxon>Methylococcales</taxon>
        <taxon>Methylococcaceae</taxon>
        <taxon>Methylogaea</taxon>
    </lineage>
</organism>
<dbReference type="InterPro" id="IPR036393">
    <property type="entry name" value="AceGlu_kinase-like_sf"/>
</dbReference>
<protein>
    <recommendedName>
        <fullName evidence="1">Aspartate/glutamate/uridylate kinase domain-containing protein</fullName>
    </recommendedName>
</protein>
<evidence type="ECO:0000313" key="3">
    <source>
        <dbReference type="Proteomes" id="UP000824988"/>
    </source>
</evidence>
<evidence type="ECO:0000313" key="2">
    <source>
        <dbReference type="EMBL" id="BBL69807.1"/>
    </source>
</evidence>
<dbReference type="SUPFAM" id="SSF53633">
    <property type="entry name" value="Carbamate kinase-like"/>
    <property type="match status" value="1"/>
</dbReference>
<gene>
    <name evidence="2" type="ORF">MoryE10_04130</name>
</gene>
<keyword evidence="3" id="KW-1185">Reference proteome</keyword>
<dbReference type="KEGG" id="moz:MoryE10_04130"/>
<dbReference type="EMBL" id="AP019782">
    <property type="protein sequence ID" value="BBL69807.1"/>
    <property type="molecule type" value="Genomic_DNA"/>
</dbReference>
<sequence length="193" mass="20448">MWVVKFGGSLTRSDALEGWLRALAAYGRGRVVIVPGGGPFADAVRVAQHSFAFGDRAAHAMALLAMHQYAWMLQGLCSALSLEADVERLESRLAQGEAALWLPDLQQLDAADVPASWNVTSDSLAAWLAARLGATDLLMVKSVAVAADASLERLRADGVVDEAFAGYARSGVFKLHWAGPADSGRLSELLDAA</sequence>
<proteinExistence type="predicted"/>
<name>A0A8D4VNI8_9GAMM</name>
<dbReference type="InterPro" id="IPR001048">
    <property type="entry name" value="Asp/Glu/Uridylate_kinase"/>
</dbReference>
<dbReference type="Proteomes" id="UP000824988">
    <property type="component" value="Chromosome"/>
</dbReference>
<reference evidence="2" key="1">
    <citation type="submission" date="2019-06" db="EMBL/GenBank/DDBJ databases">
        <title>Complete genome sequence of Methylogaea oryzae strain JCM16910.</title>
        <authorList>
            <person name="Asakawa S."/>
        </authorList>
    </citation>
    <scope>NUCLEOTIDE SEQUENCE</scope>
    <source>
        <strain evidence="2">E10</strain>
    </source>
</reference>
<dbReference type="AlphaFoldDB" id="A0A8D4VNI8"/>
<feature type="domain" description="Aspartate/glutamate/uridylate kinase" evidence="1">
    <location>
        <begin position="2"/>
        <end position="143"/>
    </location>
</feature>
<dbReference type="Gene3D" id="3.40.1160.10">
    <property type="entry name" value="Acetylglutamate kinase-like"/>
    <property type="match status" value="1"/>
</dbReference>
<dbReference type="RefSeq" id="WP_156302288.1">
    <property type="nucleotide sequence ID" value="NZ_AP019782.1"/>
</dbReference>
<evidence type="ECO:0000259" key="1">
    <source>
        <dbReference type="Pfam" id="PF00696"/>
    </source>
</evidence>
<accession>A0A8D4VNI8</accession>
<dbReference type="Pfam" id="PF00696">
    <property type="entry name" value="AA_kinase"/>
    <property type="match status" value="1"/>
</dbReference>